<name>A0A6A6Q8B0_9PEZI</name>
<sequence length="76" mass="8043">MLDVLLLELLGALRNCGGTHLEQLDLVGGPELRAGVGKHFGMKQSPHLLRSLGVLCVNSFRIAGSGAGLVRHDDGR</sequence>
<reference evidence="1" key="1">
    <citation type="journal article" date="2020" name="Stud. Mycol.">
        <title>101 Dothideomycetes genomes: a test case for predicting lifestyles and emergence of pathogens.</title>
        <authorList>
            <person name="Haridas S."/>
            <person name="Albert R."/>
            <person name="Binder M."/>
            <person name="Bloem J."/>
            <person name="Labutti K."/>
            <person name="Salamov A."/>
            <person name="Andreopoulos B."/>
            <person name="Baker S."/>
            <person name="Barry K."/>
            <person name="Bills G."/>
            <person name="Bluhm B."/>
            <person name="Cannon C."/>
            <person name="Castanera R."/>
            <person name="Culley D."/>
            <person name="Daum C."/>
            <person name="Ezra D."/>
            <person name="Gonzalez J."/>
            <person name="Henrissat B."/>
            <person name="Kuo A."/>
            <person name="Liang C."/>
            <person name="Lipzen A."/>
            <person name="Lutzoni F."/>
            <person name="Magnuson J."/>
            <person name="Mondo S."/>
            <person name="Nolan M."/>
            <person name="Ohm R."/>
            <person name="Pangilinan J."/>
            <person name="Park H.-J."/>
            <person name="Ramirez L."/>
            <person name="Alfaro M."/>
            <person name="Sun H."/>
            <person name="Tritt A."/>
            <person name="Yoshinaga Y."/>
            <person name="Zwiers L.-H."/>
            <person name="Turgeon B."/>
            <person name="Goodwin S."/>
            <person name="Spatafora J."/>
            <person name="Crous P."/>
            <person name="Grigoriev I."/>
        </authorList>
    </citation>
    <scope>NUCLEOTIDE SEQUENCE</scope>
    <source>
        <strain evidence="1">CBS 113389</strain>
    </source>
</reference>
<keyword evidence="2" id="KW-1185">Reference proteome</keyword>
<dbReference type="AlphaFoldDB" id="A0A6A6Q8B0"/>
<dbReference type="Proteomes" id="UP000799767">
    <property type="component" value="Unassembled WGS sequence"/>
</dbReference>
<organism evidence="1 2">
    <name type="scientific">Neohortaea acidophila</name>
    <dbReference type="NCBI Taxonomy" id="245834"/>
    <lineage>
        <taxon>Eukaryota</taxon>
        <taxon>Fungi</taxon>
        <taxon>Dikarya</taxon>
        <taxon>Ascomycota</taxon>
        <taxon>Pezizomycotina</taxon>
        <taxon>Dothideomycetes</taxon>
        <taxon>Dothideomycetidae</taxon>
        <taxon>Mycosphaerellales</taxon>
        <taxon>Teratosphaeriaceae</taxon>
        <taxon>Neohortaea</taxon>
    </lineage>
</organism>
<dbReference type="EMBL" id="MU001631">
    <property type="protein sequence ID" value="KAF2488176.1"/>
    <property type="molecule type" value="Genomic_DNA"/>
</dbReference>
<evidence type="ECO:0000313" key="1">
    <source>
        <dbReference type="EMBL" id="KAF2488176.1"/>
    </source>
</evidence>
<dbReference type="RefSeq" id="XP_033594745.1">
    <property type="nucleotide sequence ID" value="XM_033732498.1"/>
</dbReference>
<gene>
    <name evidence="1" type="ORF">BDY17DRAFT_290358</name>
</gene>
<evidence type="ECO:0000313" key="2">
    <source>
        <dbReference type="Proteomes" id="UP000799767"/>
    </source>
</evidence>
<dbReference type="GeneID" id="54473500"/>
<protein>
    <submittedName>
        <fullName evidence="1">Uncharacterized protein</fullName>
    </submittedName>
</protein>
<accession>A0A6A6Q8B0</accession>
<proteinExistence type="predicted"/>